<evidence type="ECO:0000256" key="8">
    <source>
        <dbReference type="ARBA" id="ARBA00022842"/>
    </source>
</evidence>
<reference evidence="11" key="1">
    <citation type="journal article" date="2011" name="ISME J.">
        <title>Comparative metagenomics of microbial communities inhabiting deep-sea hydrothermal vent chimneys with contrasting chemistries.</title>
        <authorList>
            <person name="Xie W."/>
            <person name="Wang F."/>
            <person name="Guo L."/>
            <person name="Chen Z."/>
            <person name="Sievert S.M."/>
            <person name="Meng J."/>
            <person name="Huang G."/>
            <person name="Li Y."/>
            <person name="Yan Q."/>
            <person name="Wu S."/>
            <person name="Wang X."/>
            <person name="Chen S."/>
            <person name="He G."/>
            <person name="Xiao X."/>
            <person name="Xu A."/>
        </authorList>
    </citation>
    <scope>NUCLEOTIDE SEQUENCE</scope>
</reference>
<dbReference type="EMBL" id="GU191798">
    <property type="protein sequence ID" value="ACZ28628.1"/>
    <property type="molecule type" value="Genomic_DNA"/>
</dbReference>
<dbReference type="PANTHER" id="PTHR43522">
    <property type="entry name" value="TRANSKETOLASE"/>
    <property type="match status" value="1"/>
</dbReference>
<dbReference type="InterPro" id="IPR020826">
    <property type="entry name" value="Transketolase_BS"/>
</dbReference>
<dbReference type="SUPFAM" id="SSF52518">
    <property type="entry name" value="Thiamin diphosphate-binding fold (THDP-binding)"/>
    <property type="match status" value="1"/>
</dbReference>
<evidence type="ECO:0000259" key="10">
    <source>
        <dbReference type="SMART" id="SM00861"/>
    </source>
</evidence>
<dbReference type="Gene3D" id="3.40.50.920">
    <property type="match status" value="1"/>
</dbReference>
<comment type="similarity">
    <text evidence="3">Belongs to the transketolase family.</text>
</comment>
<dbReference type="GO" id="GO:0006098">
    <property type="term" value="P:pentose-phosphate shunt"/>
    <property type="evidence" value="ECO:0007669"/>
    <property type="project" value="TreeGrafter"/>
</dbReference>
<dbReference type="PROSITE" id="PS00802">
    <property type="entry name" value="TRANSKETOLASE_2"/>
    <property type="match status" value="1"/>
</dbReference>
<comment type="cofactor">
    <cofactor evidence="1">
        <name>Mg(2+)</name>
        <dbReference type="ChEBI" id="CHEBI:18420"/>
    </cofactor>
</comment>
<evidence type="ECO:0000256" key="3">
    <source>
        <dbReference type="ARBA" id="ARBA00007131"/>
    </source>
</evidence>
<dbReference type="SUPFAM" id="SSF52922">
    <property type="entry name" value="TK C-terminal domain-like"/>
    <property type="match status" value="1"/>
</dbReference>
<accession>E3T316</accession>
<dbReference type="FunFam" id="3.40.50.920:FF:000003">
    <property type="entry name" value="Transketolase"/>
    <property type="match status" value="1"/>
</dbReference>
<comment type="cofactor">
    <cofactor evidence="2">
        <name>thiamine diphosphate</name>
        <dbReference type="ChEBI" id="CHEBI:58937"/>
    </cofactor>
</comment>
<dbReference type="Pfam" id="PF02779">
    <property type="entry name" value="Transket_pyr"/>
    <property type="match status" value="1"/>
</dbReference>
<name>E3T316_9ZZZZ</name>
<evidence type="ECO:0000256" key="6">
    <source>
        <dbReference type="ARBA" id="ARBA00022679"/>
    </source>
</evidence>
<dbReference type="InterPro" id="IPR055152">
    <property type="entry name" value="Transketolase-like_C_2"/>
</dbReference>
<evidence type="ECO:0000313" key="11">
    <source>
        <dbReference type="EMBL" id="ACZ28628.1"/>
    </source>
</evidence>
<dbReference type="InterPro" id="IPR005475">
    <property type="entry name" value="Transketolase-like_Pyr-bd"/>
</dbReference>
<keyword evidence="7" id="KW-0479">Metal-binding</keyword>
<organism evidence="11">
    <name type="scientific">uncultured organism</name>
    <dbReference type="NCBI Taxonomy" id="155900"/>
    <lineage>
        <taxon>unclassified sequences</taxon>
        <taxon>environmental samples</taxon>
    </lineage>
</organism>
<dbReference type="GO" id="GO:0004802">
    <property type="term" value="F:transketolase activity"/>
    <property type="evidence" value="ECO:0007669"/>
    <property type="project" value="UniProtKB-EC"/>
</dbReference>
<dbReference type="SMART" id="SM00861">
    <property type="entry name" value="Transket_pyr"/>
    <property type="match status" value="1"/>
</dbReference>
<dbReference type="Gene3D" id="3.40.50.970">
    <property type="match status" value="1"/>
</dbReference>
<dbReference type="InterPro" id="IPR029061">
    <property type="entry name" value="THDP-binding"/>
</dbReference>
<feature type="domain" description="Transketolase-like pyrimidine-binding" evidence="10">
    <location>
        <begin position="1"/>
        <end position="112"/>
    </location>
</feature>
<evidence type="ECO:0000256" key="1">
    <source>
        <dbReference type="ARBA" id="ARBA00001946"/>
    </source>
</evidence>
<keyword evidence="6" id="KW-0808">Transferase</keyword>
<keyword evidence="9" id="KW-0786">Thiamine pyrophosphate</keyword>
<protein>
    <recommendedName>
        <fullName evidence="5">transketolase</fullName>
        <ecNumber evidence="5">2.2.1.1</ecNumber>
    </recommendedName>
</protein>
<dbReference type="InterPro" id="IPR009014">
    <property type="entry name" value="Transketo_C/PFOR_II"/>
</dbReference>
<evidence type="ECO:0000256" key="7">
    <source>
        <dbReference type="ARBA" id="ARBA00022723"/>
    </source>
</evidence>
<keyword evidence="8" id="KW-0460">Magnesium</keyword>
<dbReference type="InterPro" id="IPR033247">
    <property type="entry name" value="Transketolase_fam"/>
</dbReference>
<dbReference type="GO" id="GO:0046872">
    <property type="term" value="F:metal ion binding"/>
    <property type="evidence" value="ECO:0007669"/>
    <property type="project" value="UniProtKB-KW"/>
</dbReference>
<dbReference type="Pfam" id="PF22613">
    <property type="entry name" value="Transketolase_C_1"/>
    <property type="match status" value="1"/>
</dbReference>
<comment type="subunit">
    <text evidence="4">Homodimer.</text>
</comment>
<dbReference type="AlphaFoldDB" id="E3T316"/>
<evidence type="ECO:0000256" key="2">
    <source>
        <dbReference type="ARBA" id="ARBA00001964"/>
    </source>
</evidence>
<evidence type="ECO:0000256" key="5">
    <source>
        <dbReference type="ARBA" id="ARBA00013152"/>
    </source>
</evidence>
<sequence>MGTLINGMALHGGLIPFGATFFVFADYERPALRLSAMQKLRVLHIFTHDSFFVGEDGPTHQPIEHLASLRAIPNLLVIRPADANETSVAIKIALKERKRPTALVLTRQKLPVLDRTMYPSAELLGKGAYIIYGDENEKPDVIIIATGSEVHLALETAKSFSEIKVRVVNMPSAELFEMQNEEYKNRILPPQISARLTIEAGSTFGWHKYAGSRGIVYGIDHYGNSAPGGVLQEAYGFTVKNMVKIIKEKILVLRKMELGSSRSSNNKLFGFLSSALLQLICQTPKFPGNYGFSITPINISIIIVF</sequence>
<dbReference type="PANTHER" id="PTHR43522:SF2">
    <property type="entry name" value="TRANSKETOLASE 1-RELATED"/>
    <property type="match status" value="1"/>
</dbReference>
<dbReference type="CDD" id="cd07033">
    <property type="entry name" value="TPP_PYR_DXS_TK_like"/>
    <property type="match status" value="1"/>
</dbReference>
<dbReference type="EC" id="2.2.1.1" evidence="5"/>
<proteinExistence type="inferred from homology"/>
<evidence type="ECO:0000256" key="4">
    <source>
        <dbReference type="ARBA" id="ARBA00011738"/>
    </source>
</evidence>
<evidence type="ECO:0000256" key="9">
    <source>
        <dbReference type="ARBA" id="ARBA00023052"/>
    </source>
</evidence>